<protein>
    <submittedName>
        <fullName evidence="1">Uncharacterized protein</fullName>
    </submittedName>
</protein>
<dbReference type="CDD" id="cd00198">
    <property type="entry name" value="vWFA"/>
    <property type="match status" value="1"/>
</dbReference>
<evidence type="ECO:0000313" key="1">
    <source>
        <dbReference type="EMBL" id="CAB3998432.1"/>
    </source>
</evidence>
<comment type="caution">
    <text evidence="1">The sequence shown here is derived from an EMBL/GenBank/DDBJ whole genome shotgun (WGS) entry which is preliminary data.</text>
</comment>
<dbReference type="InterPro" id="IPR036465">
    <property type="entry name" value="vWFA_dom_sf"/>
</dbReference>
<accession>A0A7D9E4G4</accession>
<organism evidence="1 2">
    <name type="scientific">Paramuricea clavata</name>
    <name type="common">Red gorgonian</name>
    <name type="synonym">Violescent sea-whip</name>
    <dbReference type="NCBI Taxonomy" id="317549"/>
    <lineage>
        <taxon>Eukaryota</taxon>
        <taxon>Metazoa</taxon>
        <taxon>Cnidaria</taxon>
        <taxon>Anthozoa</taxon>
        <taxon>Octocorallia</taxon>
        <taxon>Malacalcyonacea</taxon>
        <taxon>Plexauridae</taxon>
        <taxon>Paramuricea</taxon>
    </lineage>
</organism>
<keyword evidence="2" id="KW-1185">Reference proteome</keyword>
<dbReference type="AlphaFoldDB" id="A0A7D9E4G4"/>
<proteinExistence type="predicted"/>
<dbReference type="SUPFAM" id="SSF53300">
    <property type="entry name" value="vWA-like"/>
    <property type="match status" value="1"/>
</dbReference>
<dbReference type="EMBL" id="CACRXK020003353">
    <property type="protein sequence ID" value="CAB3998432.1"/>
    <property type="molecule type" value="Genomic_DNA"/>
</dbReference>
<gene>
    <name evidence="1" type="ORF">PACLA_8A062488</name>
</gene>
<dbReference type="Proteomes" id="UP001152795">
    <property type="component" value="Unassembled WGS sequence"/>
</dbReference>
<dbReference type="Gene3D" id="3.40.50.410">
    <property type="entry name" value="von Willebrand factor, type A domain"/>
    <property type="match status" value="1"/>
</dbReference>
<name>A0A7D9E4G4_PARCT</name>
<evidence type="ECO:0000313" key="2">
    <source>
        <dbReference type="Proteomes" id="UP001152795"/>
    </source>
</evidence>
<dbReference type="OrthoDB" id="10051861at2759"/>
<sequence>MSLTGILIDVSGSMQRNIGSGTDEEGGPWVQSIFNVIDDLIDHDLTSENRVFAIGVGAECRGKEIFDVIGTLNRPATEDHINEIFGILERNGARNIRKWACNVKLIQDVLSYYMATLTLQELKSDERFVKKFVDEFLPPSCRDTVQTASHAGDQSRTQHFNLSERTAESIPIFLVPRIGTSTNPDFHFQSREAQNESWGSWLAGGVQFGLRIAANMAENAAVSAVSCIRSATREEIEEVVRKAKCYLEDSSRVLKNVETCSKFSMKDAPRILKDVGIHSIFTVQDASRIIRGCVGEKGLNELSKERKQELLENVEPFIYGGTPLSESLEKAIKLFEGDTSKNKLLFVLSDGEPADGRIGDIAKINQITSGLKKAGVKTVSCFITSSTDIHPKRLYAKMEESWENGAKFLFSLSYEKTSQHLHLTRAILIKRGWTIDIANNETKKACEMAKNIVCSSEALSKLLVSVDLDIYISQTTDEFIPNKQQGGTCYANASAAVLHLAMQRILGREGGYPDFHKLKDEIIKAYGIDGANARKVLEEICPKYRLQSQSVLIKGAMEAIVKKRPVVARFRLTDDERKAFFPEDISGATMDSSECKMQKYSNWNFSTFTGR</sequence>
<reference evidence="1" key="1">
    <citation type="submission" date="2020-04" db="EMBL/GenBank/DDBJ databases">
        <authorList>
            <person name="Alioto T."/>
            <person name="Alioto T."/>
            <person name="Gomez Garrido J."/>
        </authorList>
    </citation>
    <scope>NUCLEOTIDE SEQUENCE</scope>
    <source>
        <strain evidence="1">A484AB</strain>
    </source>
</reference>